<proteinExistence type="predicted"/>
<dbReference type="Pfam" id="PF11604">
    <property type="entry name" value="CusF_Ec"/>
    <property type="match status" value="1"/>
</dbReference>
<dbReference type="EMBL" id="JBHSGI010000029">
    <property type="protein sequence ID" value="MFC4670776.1"/>
    <property type="molecule type" value="Genomic_DNA"/>
</dbReference>
<comment type="caution">
    <text evidence="1">The sequence shown here is derived from an EMBL/GenBank/DDBJ whole genome shotgun (WGS) entry which is preliminary data.</text>
</comment>
<dbReference type="Proteomes" id="UP001595973">
    <property type="component" value="Unassembled WGS sequence"/>
</dbReference>
<evidence type="ECO:0000313" key="1">
    <source>
        <dbReference type="EMBL" id="MFC4670776.1"/>
    </source>
</evidence>
<evidence type="ECO:0000313" key="2">
    <source>
        <dbReference type="Proteomes" id="UP001595973"/>
    </source>
</evidence>
<dbReference type="InterPro" id="IPR042230">
    <property type="entry name" value="CusF_sf"/>
</dbReference>
<organism evidence="1 2">
    <name type="scientific">Seohaeicola nanhaiensis</name>
    <dbReference type="NCBI Taxonomy" id="1387282"/>
    <lineage>
        <taxon>Bacteria</taxon>
        <taxon>Pseudomonadati</taxon>
        <taxon>Pseudomonadota</taxon>
        <taxon>Alphaproteobacteria</taxon>
        <taxon>Rhodobacterales</taxon>
        <taxon>Roseobacteraceae</taxon>
        <taxon>Seohaeicola</taxon>
    </lineage>
</organism>
<dbReference type="InterPro" id="IPR021647">
    <property type="entry name" value="CusF_Ec"/>
</dbReference>
<reference evidence="2" key="1">
    <citation type="journal article" date="2019" name="Int. J. Syst. Evol. Microbiol.">
        <title>The Global Catalogue of Microorganisms (GCM) 10K type strain sequencing project: providing services to taxonomists for standard genome sequencing and annotation.</title>
        <authorList>
            <consortium name="The Broad Institute Genomics Platform"/>
            <consortium name="The Broad Institute Genome Sequencing Center for Infectious Disease"/>
            <person name="Wu L."/>
            <person name="Ma J."/>
        </authorList>
    </citation>
    <scope>NUCLEOTIDE SEQUENCE [LARGE SCALE GENOMIC DNA]</scope>
    <source>
        <strain evidence="2">CGMCC 4.7283</strain>
    </source>
</reference>
<dbReference type="RefSeq" id="WP_380720163.1">
    <property type="nucleotide sequence ID" value="NZ_JBHSGI010000029.1"/>
</dbReference>
<dbReference type="Gene3D" id="2.40.50.320">
    <property type="entry name" value="Copper binding periplasmic protein CusF"/>
    <property type="match status" value="1"/>
</dbReference>
<accession>A0ABV9KMC0</accession>
<keyword evidence="2" id="KW-1185">Reference proteome</keyword>
<gene>
    <name evidence="1" type="ORF">ACFO5X_19655</name>
</gene>
<sequence>MSDGTVIKVDATWNKVTIDHGPLENLDMPAMTMVFVVADRAMLEDLSEGSKLRFVADRVNGKLTVTEIEMQWTRSRGSAIRRLAQLRRLRNEKARLQQ</sequence>
<protein>
    <submittedName>
        <fullName evidence="1">Copper-binding protein</fullName>
    </submittedName>
</protein>
<name>A0ABV9KMC0_9RHOB</name>